<dbReference type="Pfam" id="PF04858">
    <property type="entry name" value="TH1"/>
    <property type="match status" value="1"/>
</dbReference>
<reference evidence="7" key="1">
    <citation type="submission" date="2020-11" db="EMBL/GenBank/DDBJ databases">
        <authorList>
            <person name="Tran Van P."/>
        </authorList>
    </citation>
    <scope>NUCLEOTIDE SEQUENCE</scope>
</reference>
<dbReference type="PANTHER" id="PTHR12144:SF0">
    <property type="entry name" value="NEGATIVE ELONGATION FACTOR C_D"/>
    <property type="match status" value="1"/>
</dbReference>
<keyword evidence="4" id="KW-0805">Transcription regulation</keyword>
<dbReference type="GO" id="GO:0034244">
    <property type="term" value="P:negative regulation of transcription elongation by RNA polymerase II"/>
    <property type="evidence" value="ECO:0007669"/>
    <property type="project" value="TreeGrafter"/>
</dbReference>
<dbReference type="PANTHER" id="PTHR12144">
    <property type="entry name" value="NEGATIVE ELONGATION FACTOR D"/>
    <property type="match status" value="1"/>
</dbReference>
<gene>
    <name evidence="7" type="ORF">CTOB1V02_LOCUS7800</name>
</gene>
<dbReference type="GO" id="GO:0003723">
    <property type="term" value="F:RNA binding"/>
    <property type="evidence" value="ECO:0007669"/>
    <property type="project" value="TreeGrafter"/>
</dbReference>
<comment type="similarity">
    <text evidence="2">Belongs to the NELF-D family.</text>
</comment>
<proteinExistence type="inferred from homology"/>
<evidence type="ECO:0000256" key="3">
    <source>
        <dbReference type="ARBA" id="ARBA00022491"/>
    </source>
</evidence>
<evidence type="ECO:0000313" key="7">
    <source>
        <dbReference type="EMBL" id="CAD7229935.1"/>
    </source>
</evidence>
<keyword evidence="6" id="KW-0539">Nucleus</keyword>
<evidence type="ECO:0000256" key="6">
    <source>
        <dbReference type="ARBA" id="ARBA00023242"/>
    </source>
</evidence>
<evidence type="ECO:0000256" key="2">
    <source>
        <dbReference type="ARBA" id="ARBA00005726"/>
    </source>
</evidence>
<dbReference type="EMBL" id="OB662366">
    <property type="protein sequence ID" value="CAD7229935.1"/>
    <property type="molecule type" value="Genomic_DNA"/>
</dbReference>
<name>A0A7R8WE26_9CRUS</name>
<dbReference type="InterPro" id="IPR006942">
    <property type="entry name" value="TH1"/>
</dbReference>
<evidence type="ECO:0000256" key="4">
    <source>
        <dbReference type="ARBA" id="ARBA00023015"/>
    </source>
</evidence>
<protein>
    <submittedName>
        <fullName evidence="7">Uncharacterized protein</fullName>
    </submittedName>
</protein>
<evidence type="ECO:0000256" key="1">
    <source>
        <dbReference type="ARBA" id="ARBA00004123"/>
    </source>
</evidence>
<keyword evidence="3" id="KW-0678">Repressor</keyword>
<organism evidence="7">
    <name type="scientific">Cyprideis torosa</name>
    <dbReference type="NCBI Taxonomy" id="163714"/>
    <lineage>
        <taxon>Eukaryota</taxon>
        <taxon>Metazoa</taxon>
        <taxon>Ecdysozoa</taxon>
        <taxon>Arthropoda</taxon>
        <taxon>Crustacea</taxon>
        <taxon>Oligostraca</taxon>
        <taxon>Ostracoda</taxon>
        <taxon>Podocopa</taxon>
        <taxon>Podocopida</taxon>
        <taxon>Cytherocopina</taxon>
        <taxon>Cytheroidea</taxon>
        <taxon>Cytherideidae</taxon>
        <taxon>Cyprideis</taxon>
    </lineage>
</organism>
<dbReference type="AlphaFoldDB" id="A0A7R8WE26"/>
<dbReference type="OrthoDB" id="511287at2759"/>
<evidence type="ECO:0000256" key="5">
    <source>
        <dbReference type="ARBA" id="ARBA00023163"/>
    </source>
</evidence>
<dbReference type="GO" id="GO:0032021">
    <property type="term" value="C:NELF complex"/>
    <property type="evidence" value="ECO:0007669"/>
    <property type="project" value="TreeGrafter"/>
</dbReference>
<keyword evidence="5" id="KW-0804">Transcription</keyword>
<accession>A0A7R8WE26</accession>
<sequence>MSSKDRISSDRGGSSDVEVDVMAVDDGVANSPDPEGDLEHNAEIIRKCSELFKAPDYIMEPGIGSTLKEYFMAGGNPEEVIRSLSSGYAGVAQMANLMAEWLILSGATIQDVQNIVEKHLESIILKIFDPKKVDVIFTADEAENPSWLMEMVEHTTWRKVIYKLAEEYPDCILLNFTIKLISDAGYEGEITTVSTAAQQSEVFSRILKTAISNCLQSKGDEGEKYLAEFRKLVCHSQHTYIFTMCLLHRLYSEGKHCKVLKRLEQEISSAASKFNNVAPIVMATIGHQSEGHIRAKQHMSSMLARGALNPADITQLHKAYISPDPPPLEILRIPQFLDLLLDALFNPASKVNPEHRPKYVYLLAYAAAVPHTTQKRSGQRSTNYKEELDSTLQAVEKAQAICSANKPSNEILVDLTMMFQHLRYPVVAMGVLLWIEILTTEASYFKLAVDSTPIHLVLLDEMVGLHASLQNRALKLLTKLFETELEDFEILAMMEVKKMLIDRMVHLMTKGCVLPVISYMTSCWRSQNVDVSLIRYFVTEVLEVIAPPYSQEFIESFLPLVDNEEITGSMRENEEAIGQFLVKTQRP</sequence>
<comment type="subcellular location">
    <subcellularLocation>
        <location evidence="1">Nucleus</location>
    </subcellularLocation>
</comment>